<gene>
    <name evidence="1" type="ORF">Zmor_019509</name>
</gene>
<proteinExistence type="predicted"/>
<evidence type="ECO:0000313" key="2">
    <source>
        <dbReference type="Proteomes" id="UP001168821"/>
    </source>
</evidence>
<dbReference type="EMBL" id="JALNTZ010000006">
    <property type="protein sequence ID" value="KAJ3647644.1"/>
    <property type="molecule type" value="Genomic_DNA"/>
</dbReference>
<dbReference type="AlphaFoldDB" id="A0AA38I220"/>
<reference evidence="1" key="1">
    <citation type="journal article" date="2023" name="G3 (Bethesda)">
        <title>Whole genome assemblies of Zophobas morio and Tenebrio molitor.</title>
        <authorList>
            <person name="Kaur S."/>
            <person name="Stinson S.A."/>
            <person name="diCenzo G.C."/>
        </authorList>
    </citation>
    <scope>NUCLEOTIDE SEQUENCE</scope>
    <source>
        <strain evidence="1">QUZm001</strain>
    </source>
</reference>
<accession>A0AA38I220</accession>
<evidence type="ECO:0000313" key="1">
    <source>
        <dbReference type="EMBL" id="KAJ3647644.1"/>
    </source>
</evidence>
<sequence>MKNGDCDDQKRTGRKREIAYVLDSGHGGIVTSNLSWVWINSQLKGDGDVGELRRNLKTNFYFGRKEFR</sequence>
<keyword evidence="2" id="KW-1185">Reference proteome</keyword>
<organism evidence="1 2">
    <name type="scientific">Zophobas morio</name>
    <dbReference type="NCBI Taxonomy" id="2755281"/>
    <lineage>
        <taxon>Eukaryota</taxon>
        <taxon>Metazoa</taxon>
        <taxon>Ecdysozoa</taxon>
        <taxon>Arthropoda</taxon>
        <taxon>Hexapoda</taxon>
        <taxon>Insecta</taxon>
        <taxon>Pterygota</taxon>
        <taxon>Neoptera</taxon>
        <taxon>Endopterygota</taxon>
        <taxon>Coleoptera</taxon>
        <taxon>Polyphaga</taxon>
        <taxon>Cucujiformia</taxon>
        <taxon>Tenebrionidae</taxon>
        <taxon>Zophobas</taxon>
    </lineage>
</organism>
<name>A0AA38I220_9CUCU</name>
<dbReference type="Proteomes" id="UP001168821">
    <property type="component" value="Unassembled WGS sequence"/>
</dbReference>
<comment type="caution">
    <text evidence="1">The sequence shown here is derived from an EMBL/GenBank/DDBJ whole genome shotgun (WGS) entry which is preliminary data.</text>
</comment>
<protein>
    <submittedName>
        <fullName evidence="1">Uncharacterized protein</fullName>
    </submittedName>
</protein>